<keyword evidence="4" id="KW-1133">Transmembrane helix</keyword>
<comment type="caution">
    <text evidence="9">The sequence shown here is derived from an EMBL/GenBank/DDBJ whole genome shotgun (WGS) entry which is preliminary data.</text>
</comment>
<dbReference type="PANTHER" id="PTHR10153">
    <property type="entry name" value="SMALL CONDUCTANCE CALCIUM-ACTIVATED POTASSIUM CHANNEL"/>
    <property type="match status" value="1"/>
</dbReference>
<dbReference type="InterPro" id="IPR004178">
    <property type="entry name" value="CaM-bd_dom"/>
</dbReference>
<keyword evidence="6" id="KW-0472">Membrane</keyword>
<evidence type="ECO:0000313" key="10">
    <source>
        <dbReference type="Proteomes" id="UP000682733"/>
    </source>
</evidence>
<evidence type="ECO:0000256" key="6">
    <source>
        <dbReference type="ARBA" id="ARBA00023136"/>
    </source>
</evidence>
<protein>
    <recommendedName>
        <fullName evidence="8">Calmodulin-binding domain-containing protein</fullName>
    </recommendedName>
</protein>
<keyword evidence="7" id="KW-0407">Ion channel</keyword>
<dbReference type="EMBL" id="CAJOBA010089212">
    <property type="protein sequence ID" value="CAF4476859.1"/>
    <property type="molecule type" value="Genomic_DNA"/>
</dbReference>
<evidence type="ECO:0000256" key="7">
    <source>
        <dbReference type="ARBA" id="ARBA00023303"/>
    </source>
</evidence>
<evidence type="ECO:0000256" key="2">
    <source>
        <dbReference type="ARBA" id="ARBA00022448"/>
    </source>
</evidence>
<dbReference type="SUPFAM" id="SSF81327">
    <property type="entry name" value="Small-conductance potassium channel"/>
    <property type="match status" value="1"/>
</dbReference>
<reference evidence="9" key="1">
    <citation type="submission" date="2021-02" db="EMBL/GenBank/DDBJ databases">
        <authorList>
            <person name="Nowell W R."/>
        </authorList>
    </citation>
    <scope>NUCLEOTIDE SEQUENCE</scope>
</reference>
<dbReference type="FunFam" id="1.10.287.70:FF:000022">
    <property type="entry name" value="Small conductance calcium-activated potassium channel, isoform O"/>
    <property type="match status" value="1"/>
</dbReference>
<feature type="domain" description="Calmodulin-binding" evidence="8">
    <location>
        <begin position="25"/>
        <end position="101"/>
    </location>
</feature>
<dbReference type="GO" id="GO:0016020">
    <property type="term" value="C:membrane"/>
    <property type="evidence" value="ECO:0007669"/>
    <property type="project" value="UniProtKB-SubCell"/>
</dbReference>
<keyword evidence="5" id="KW-0406">Ion transport</keyword>
<evidence type="ECO:0000256" key="1">
    <source>
        <dbReference type="ARBA" id="ARBA00004141"/>
    </source>
</evidence>
<sequence length="132" mass="15331">TMVAVLARKLELTRAEKHVHNFMMDTQLTKRLKNAAANVLRETWLIYKYTKLVKNVNTSRVRTHQRKFLQAIHSLRKVKLDQRKLTDSVNSVSDIAKLQSSVYDVVSQMLSNQTVLENKFHDLENKVIALQV</sequence>
<dbReference type="SMART" id="SM01053">
    <property type="entry name" value="CaMBD"/>
    <property type="match status" value="1"/>
</dbReference>
<dbReference type="Pfam" id="PF02888">
    <property type="entry name" value="CaMBD"/>
    <property type="match status" value="1"/>
</dbReference>
<gene>
    <name evidence="9" type="ORF">TMI583_LOCUS46965</name>
</gene>
<feature type="non-terminal residue" evidence="9">
    <location>
        <position position="1"/>
    </location>
</feature>
<proteinExistence type="predicted"/>
<dbReference type="InterPro" id="IPR015449">
    <property type="entry name" value="K_chnl_Ca-activ_SK"/>
</dbReference>
<name>A0A8S2X602_9BILA</name>
<organism evidence="9 10">
    <name type="scientific">Didymodactylos carnosus</name>
    <dbReference type="NCBI Taxonomy" id="1234261"/>
    <lineage>
        <taxon>Eukaryota</taxon>
        <taxon>Metazoa</taxon>
        <taxon>Spiralia</taxon>
        <taxon>Gnathifera</taxon>
        <taxon>Rotifera</taxon>
        <taxon>Eurotatoria</taxon>
        <taxon>Bdelloidea</taxon>
        <taxon>Philodinida</taxon>
        <taxon>Philodinidae</taxon>
        <taxon>Didymodactylos</taxon>
    </lineage>
</organism>
<evidence type="ECO:0000256" key="4">
    <source>
        <dbReference type="ARBA" id="ARBA00022989"/>
    </source>
</evidence>
<evidence type="ECO:0000256" key="3">
    <source>
        <dbReference type="ARBA" id="ARBA00022692"/>
    </source>
</evidence>
<keyword evidence="2" id="KW-0813">Transport</keyword>
<comment type="subcellular location">
    <subcellularLocation>
        <location evidence="1">Membrane</location>
        <topology evidence="1">Multi-pass membrane protein</topology>
    </subcellularLocation>
</comment>
<dbReference type="AlphaFoldDB" id="A0A8S2X602"/>
<dbReference type="InterPro" id="IPR036122">
    <property type="entry name" value="CaM-bd_dom_sf"/>
</dbReference>
<dbReference type="GO" id="GO:0005516">
    <property type="term" value="F:calmodulin binding"/>
    <property type="evidence" value="ECO:0007669"/>
    <property type="project" value="InterPro"/>
</dbReference>
<evidence type="ECO:0000256" key="5">
    <source>
        <dbReference type="ARBA" id="ARBA00023065"/>
    </source>
</evidence>
<accession>A0A8S2X602</accession>
<keyword evidence="3" id="KW-0812">Transmembrane</keyword>
<dbReference type="GO" id="GO:0016286">
    <property type="term" value="F:small conductance calcium-activated potassium channel activity"/>
    <property type="evidence" value="ECO:0007669"/>
    <property type="project" value="InterPro"/>
</dbReference>
<evidence type="ECO:0000259" key="8">
    <source>
        <dbReference type="SMART" id="SM01053"/>
    </source>
</evidence>
<dbReference type="Gene3D" id="1.10.287.70">
    <property type="match status" value="1"/>
</dbReference>
<evidence type="ECO:0000313" key="9">
    <source>
        <dbReference type="EMBL" id="CAF4476859.1"/>
    </source>
</evidence>
<dbReference type="Proteomes" id="UP000682733">
    <property type="component" value="Unassembled WGS sequence"/>
</dbReference>